<dbReference type="InterPro" id="IPR048487">
    <property type="entry name" value="DksA-like_N"/>
</dbReference>
<evidence type="ECO:0000256" key="4">
    <source>
        <dbReference type="PROSITE-ProRule" id="PRU00510"/>
    </source>
</evidence>
<proteinExistence type="predicted"/>
<dbReference type="SUPFAM" id="SSF109635">
    <property type="entry name" value="DnaK suppressor protein DksA, alpha-hairpin domain"/>
    <property type="match status" value="1"/>
</dbReference>
<dbReference type="PANTHER" id="PTHR33823:SF4">
    <property type="entry name" value="GENERAL STRESS PROTEIN 16O"/>
    <property type="match status" value="1"/>
</dbReference>
<dbReference type="EMBL" id="CP036264">
    <property type="protein sequence ID" value="QEF99501.1"/>
    <property type="molecule type" value="Genomic_DNA"/>
</dbReference>
<protein>
    <submittedName>
        <fullName evidence="7">RNA polymerase-binding transcription factor</fullName>
    </submittedName>
</protein>
<feature type="domain" description="Zinc finger DksA/TraR C4-type" evidence="5">
    <location>
        <begin position="82"/>
        <end position="112"/>
    </location>
</feature>
<name>A0A5B9ME02_9BACT</name>
<gene>
    <name evidence="7" type="ORF">Mal15_35660</name>
</gene>
<dbReference type="Gene3D" id="1.20.120.910">
    <property type="entry name" value="DksA, coiled-coil domain"/>
    <property type="match status" value="1"/>
</dbReference>
<evidence type="ECO:0000256" key="1">
    <source>
        <dbReference type="ARBA" id="ARBA00022723"/>
    </source>
</evidence>
<evidence type="ECO:0000256" key="2">
    <source>
        <dbReference type="ARBA" id="ARBA00022771"/>
    </source>
</evidence>
<accession>A0A5B9ME02</accession>
<evidence type="ECO:0000313" key="7">
    <source>
        <dbReference type="EMBL" id="QEF99501.1"/>
    </source>
</evidence>
<feature type="domain" description="DnaK suppressor protein-like N-terminal" evidence="6">
    <location>
        <begin position="17"/>
        <end position="77"/>
    </location>
</feature>
<dbReference type="AlphaFoldDB" id="A0A5B9ME02"/>
<feature type="zinc finger region" description="dksA C4-type" evidence="4">
    <location>
        <begin position="87"/>
        <end position="111"/>
    </location>
</feature>
<keyword evidence="3" id="KW-0862">Zinc</keyword>
<dbReference type="RefSeq" id="WP_147868888.1">
    <property type="nucleotide sequence ID" value="NZ_CP036264.1"/>
</dbReference>
<dbReference type="GO" id="GO:0008270">
    <property type="term" value="F:zinc ion binding"/>
    <property type="evidence" value="ECO:0007669"/>
    <property type="project" value="UniProtKB-KW"/>
</dbReference>
<dbReference type="KEGG" id="smam:Mal15_35660"/>
<evidence type="ECO:0000256" key="3">
    <source>
        <dbReference type="ARBA" id="ARBA00022833"/>
    </source>
</evidence>
<organism evidence="7 8">
    <name type="scientific">Stieleria maiorica</name>
    <dbReference type="NCBI Taxonomy" id="2795974"/>
    <lineage>
        <taxon>Bacteria</taxon>
        <taxon>Pseudomonadati</taxon>
        <taxon>Planctomycetota</taxon>
        <taxon>Planctomycetia</taxon>
        <taxon>Pirellulales</taxon>
        <taxon>Pirellulaceae</taxon>
        <taxon>Stieleria</taxon>
    </lineage>
</organism>
<dbReference type="SUPFAM" id="SSF57716">
    <property type="entry name" value="Glucocorticoid receptor-like (DNA-binding domain)"/>
    <property type="match status" value="1"/>
</dbReference>
<keyword evidence="1" id="KW-0479">Metal-binding</keyword>
<keyword evidence="2" id="KW-0863">Zinc-finger</keyword>
<dbReference type="InterPro" id="IPR037187">
    <property type="entry name" value="DnaK_N"/>
</dbReference>
<keyword evidence="8" id="KW-1185">Reference proteome</keyword>
<dbReference type="Proteomes" id="UP000321353">
    <property type="component" value="Chromosome"/>
</dbReference>
<dbReference type="PROSITE" id="PS51128">
    <property type="entry name" value="ZF_DKSA_2"/>
    <property type="match status" value="1"/>
</dbReference>
<dbReference type="PANTHER" id="PTHR33823">
    <property type="entry name" value="RNA POLYMERASE-BINDING TRANSCRIPTION FACTOR DKSA-RELATED"/>
    <property type="match status" value="1"/>
</dbReference>
<evidence type="ECO:0000259" key="5">
    <source>
        <dbReference type="Pfam" id="PF01258"/>
    </source>
</evidence>
<evidence type="ECO:0000259" key="6">
    <source>
        <dbReference type="Pfam" id="PF21173"/>
    </source>
</evidence>
<reference evidence="7 8" key="1">
    <citation type="submission" date="2019-02" db="EMBL/GenBank/DDBJ databases">
        <title>Planctomycetal bacteria perform biofilm scaping via a novel small molecule.</title>
        <authorList>
            <person name="Jeske O."/>
            <person name="Boedeker C."/>
            <person name="Wiegand S."/>
            <person name="Breitling P."/>
            <person name="Kallscheuer N."/>
            <person name="Jogler M."/>
            <person name="Rohde M."/>
            <person name="Petersen J."/>
            <person name="Medema M.H."/>
            <person name="Surup F."/>
            <person name="Jogler C."/>
        </authorList>
    </citation>
    <scope>NUCLEOTIDE SEQUENCE [LARGE SCALE GENOMIC DNA]</scope>
    <source>
        <strain evidence="7 8">Mal15</strain>
    </source>
</reference>
<sequence length="112" mass="12466">MTPIPEQPAPDYSAVRAELEAKLEKLVTRVKGIDTDLSEAVNEDWEERATEQEEDEVLAEMGNVTMREINQIKEALHAIEHGTYGICTRCGAHIDPGRLEILPFATTCIKCA</sequence>
<dbReference type="Pfam" id="PF01258">
    <property type="entry name" value="zf-dskA_traR"/>
    <property type="match status" value="1"/>
</dbReference>
<dbReference type="InterPro" id="IPR000962">
    <property type="entry name" value="Znf_DskA_TraR"/>
</dbReference>
<evidence type="ECO:0000313" key="8">
    <source>
        <dbReference type="Proteomes" id="UP000321353"/>
    </source>
</evidence>
<dbReference type="Pfam" id="PF21173">
    <property type="entry name" value="DksA-like_N"/>
    <property type="match status" value="1"/>
</dbReference>